<evidence type="ECO:0000313" key="2">
    <source>
        <dbReference type="Proteomes" id="UP000638263"/>
    </source>
</evidence>
<keyword evidence="2" id="KW-1185">Reference proteome</keyword>
<reference evidence="1" key="1">
    <citation type="journal article" date="2014" name="Int. J. Syst. Evol. Microbiol.">
        <title>Complete genome sequence of Corynebacterium casei LMG S-19264T (=DSM 44701T), isolated from a smear-ripened cheese.</title>
        <authorList>
            <consortium name="US DOE Joint Genome Institute (JGI-PGF)"/>
            <person name="Walter F."/>
            <person name="Albersmeier A."/>
            <person name="Kalinowski J."/>
            <person name="Ruckert C."/>
        </authorList>
    </citation>
    <scope>NUCLEOTIDE SEQUENCE</scope>
    <source>
        <strain evidence="1">CGMCC 4.3508</strain>
    </source>
</reference>
<dbReference type="InterPro" id="IPR032710">
    <property type="entry name" value="NTF2-like_dom_sf"/>
</dbReference>
<name>A0A917RQV5_9NOCA</name>
<proteinExistence type="predicted"/>
<reference evidence="1" key="2">
    <citation type="submission" date="2020-09" db="EMBL/GenBank/DDBJ databases">
        <authorList>
            <person name="Sun Q."/>
            <person name="Zhou Y."/>
        </authorList>
    </citation>
    <scope>NUCLEOTIDE SEQUENCE</scope>
    <source>
        <strain evidence="1">CGMCC 4.3508</strain>
    </source>
</reference>
<organism evidence="1 2">
    <name type="scientific">Nocardia jinanensis</name>
    <dbReference type="NCBI Taxonomy" id="382504"/>
    <lineage>
        <taxon>Bacteria</taxon>
        <taxon>Bacillati</taxon>
        <taxon>Actinomycetota</taxon>
        <taxon>Actinomycetes</taxon>
        <taxon>Mycobacteriales</taxon>
        <taxon>Nocardiaceae</taxon>
        <taxon>Nocardia</taxon>
    </lineage>
</organism>
<evidence type="ECO:0008006" key="3">
    <source>
        <dbReference type="Google" id="ProtNLM"/>
    </source>
</evidence>
<dbReference type="Gene3D" id="3.10.450.50">
    <property type="match status" value="1"/>
</dbReference>
<comment type="caution">
    <text evidence="1">The sequence shown here is derived from an EMBL/GenBank/DDBJ whole genome shotgun (WGS) entry which is preliminary data.</text>
</comment>
<evidence type="ECO:0000313" key="1">
    <source>
        <dbReference type="EMBL" id="GGL20361.1"/>
    </source>
</evidence>
<accession>A0A917RQV5</accession>
<gene>
    <name evidence="1" type="ORF">GCM10011588_38990</name>
</gene>
<dbReference type="RefSeq" id="WP_058853713.1">
    <property type="nucleotide sequence ID" value="NZ_BMMH01000007.1"/>
</dbReference>
<protein>
    <recommendedName>
        <fullName evidence="3">SnoaL-like domain-containing protein</fullName>
    </recommendedName>
</protein>
<dbReference type="SUPFAM" id="SSF54427">
    <property type="entry name" value="NTF2-like"/>
    <property type="match status" value="1"/>
</dbReference>
<dbReference type="Proteomes" id="UP000638263">
    <property type="component" value="Unassembled WGS sequence"/>
</dbReference>
<dbReference type="EMBL" id="BMMH01000007">
    <property type="protein sequence ID" value="GGL20361.1"/>
    <property type="molecule type" value="Genomic_DNA"/>
</dbReference>
<sequence length="147" mass="15981">MSNLSDEHELTRFADSYIALWNEADPQSRRELLRELWTDDGVQVLVNPPQGMREALATLAVPLPSVEIRGRAAMEGRVRAAYEMFVAPGENAFAVGGPAVRLTGNLIGLSWLMVATKDGAVAGGGYDVLLVDGDGRIRWDHQYVGVS</sequence>
<dbReference type="AlphaFoldDB" id="A0A917RQV5"/>